<accession>A0A2S3Z607</accession>
<dbReference type="CDD" id="cd01127">
    <property type="entry name" value="TrwB_TraG_TraD_VirD4"/>
    <property type="match status" value="1"/>
</dbReference>
<sequence>MSTPRTQGSLGDELANLGIGLLMCSAVLALLLRLAGTAAAWATGIAQPAGGPETGLSVLLDPGNPSVAMQAPGLQPVSYWLTASIMVVVVGAAGTWLWRMLHDPQRAARIDPYRIPGIATRNDVLRATSSKALMRRAVHLRPALSNAKPTDVGYRIGRSRGIDVWASVEDSILVIGPPRSGKGAHIVINAILGSPGPVVTTSTRPDNLTATLRARQRVGPVAVFDPQQLALSVPAGLRWSPIRGCEDPLTAMIRAAGLAAGTGLAAGGVDGGGFWEAKTRTALQALLHAAALDHRTPAELFRWTLDPAAAHDAVAILLSTPAAATGWGDSLQAMLEADPRTRDSIWQGVSLSLGALADPRVLDAVSPGEGESFDPEGFLRSNSTLYLLATGAGSNNSAALVSAFVEDLVETARRLAARSAGARLDPPLLLALDEIGNLAPLPSLPNLMAEGGGTGITTMPVLQSLAQARTKWSENAAGTIWDSSIVKVILGGASNSRDLHDLSTLIGERDESTDSTTVGDRGSRSAQRSIRRVPIMPPDIIRTLPFGTGLIMLRAAPPVIANLQMWTARHDAKTLLEDRADIEAFMRAPMLDETSEHPVIPAE</sequence>
<feature type="domain" description="TraD/TraG TraM recognition site" evidence="7">
    <location>
        <begin position="427"/>
        <end position="545"/>
    </location>
</feature>
<dbReference type="Proteomes" id="UP000237104">
    <property type="component" value="Unassembled WGS sequence"/>
</dbReference>
<keyword evidence="5 6" id="KW-0472">Membrane</keyword>
<evidence type="ECO:0000256" key="1">
    <source>
        <dbReference type="ARBA" id="ARBA00004651"/>
    </source>
</evidence>
<evidence type="ECO:0000256" key="2">
    <source>
        <dbReference type="ARBA" id="ARBA00022475"/>
    </source>
</evidence>
<name>A0A2S3Z607_9MICO</name>
<dbReference type="PANTHER" id="PTHR37937">
    <property type="entry name" value="CONJUGATIVE TRANSFER: DNA TRANSPORT"/>
    <property type="match status" value="1"/>
</dbReference>
<dbReference type="OrthoDB" id="226701at2"/>
<gene>
    <name evidence="8" type="ORF">C3B59_17340</name>
</gene>
<evidence type="ECO:0000256" key="6">
    <source>
        <dbReference type="SAM" id="Phobius"/>
    </source>
</evidence>
<dbReference type="AlphaFoldDB" id="A0A2S3Z607"/>
<dbReference type="SUPFAM" id="SSF52540">
    <property type="entry name" value="P-loop containing nucleoside triphosphate hydrolases"/>
    <property type="match status" value="1"/>
</dbReference>
<dbReference type="GO" id="GO:0005886">
    <property type="term" value="C:plasma membrane"/>
    <property type="evidence" value="ECO:0007669"/>
    <property type="project" value="UniProtKB-SubCell"/>
</dbReference>
<dbReference type="EMBL" id="PPXF01000065">
    <property type="protein sequence ID" value="POH59656.1"/>
    <property type="molecule type" value="Genomic_DNA"/>
</dbReference>
<dbReference type="RefSeq" id="WP_103432442.1">
    <property type="nucleotide sequence ID" value="NZ_PPXF01000065.1"/>
</dbReference>
<keyword evidence="4 6" id="KW-1133">Transmembrane helix</keyword>
<evidence type="ECO:0000256" key="5">
    <source>
        <dbReference type="ARBA" id="ARBA00023136"/>
    </source>
</evidence>
<dbReference type="Pfam" id="PF12696">
    <property type="entry name" value="TraG-D_C"/>
    <property type="match status" value="1"/>
</dbReference>
<dbReference type="InterPro" id="IPR027417">
    <property type="entry name" value="P-loop_NTPase"/>
</dbReference>
<feature type="transmembrane region" description="Helical" evidence="6">
    <location>
        <begin position="77"/>
        <end position="98"/>
    </location>
</feature>
<organism evidence="8 9">
    <name type="scientific">Cryobacterium zongtaii</name>
    <dbReference type="NCBI Taxonomy" id="1259217"/>
    <lineage>
        <taxon>Bacteria</taxon>
        <taxon>Bacillati</taxon>
        <taxon>Actinomycetota</taxon>
        <taxon>Actinomycetes</taxon>
        <taxon>Micrococcales</taxon>
        <taxon>Microbacteriaceae</taxon>
        <taxon>Cryobacterium</taxon>
    </lineage>
</organism>
<dbReference type="InterPro" id="IPR032689">
    <property type="entry name" value="TraG-D_C"/>
</dbReference>
<dbReference type="Gene3D" id="3.40.50.300">
    <property type="entry name" value="P-loop containing nucleotide triphosphate hydrolases"/>
    <property type="match status" value="1"/>
</dbReference>
<comment type="subcellular location">
    <subcellularLocation>
        <location evidence="1">Cell membrane</location>
        <topology evidence="1">Multi-pass membrane protein</topology>
    </subcellularLocation>
</comment>
<reference evidence="8 9" key="1">
    <citation type="submission" date="2018-01" db="EMBL/GenBank/DDBJ databases">
        <title>Cryobacterium sp. nov., from glaciers in China.</title>
        <authorList>
            <person name="Liu Q."/>
            <person name="Xin Y.-H."/>
        </authorList>
    </citation>
    <scope>NUCLEOTIDE SEQUENCE [LARGE SCALE GENOMIC DNA]</scope>
    <source>
        <strain evidence="8 9">TMB1-8</strain>
    </source>
</reference>
<proteinExistence type="predicted"/>
<evidence type="ECO:0000256" key="4">
    <source>
        <dbReference type="ARBA" id="ARBA00022989"/>
    </source>
</evidence>
<evidence type="ECO:0000313" key="8">
    <source>
        <dbReference type="EMBL" id="POH59656.1"/>
    </source>
</evidence>
<evidence type="ECO:0000256" key="3">
    <source>
        <dbReference type="ARBA" id="ARBA00022692"/>
    </source>
</evidence>
<comment type="caution">
    <text evidence="8">The sequence shown here is derived from an EMBL/GenBank/DDBJ whole genome shotgun (WGS) entry which is preliminary data.</text>
</comment>
<dbReference type="InterPro" id="IPR051539">
    <property type="entry name" value="T4SS-coupling_protein"/>
</dbReference>
<keyword evidence="3 6" id="KW-0812">Transmembrane</keyword>
<evidence type="ECO:0000259" key="7">
    <source>
        <dbReference type="Pfam" id="PF12696"/>
    </source>
</evidence>
<protein>
    <submittedName>
        <fullName evidence="8">Type VI secretion protein</fullName>
    </submittedName>
</protein>
<keyword evidence="2" id="KW-1003">Cell membrane</keyword>
<feature type="transmembrane region" description="Helical" evidence="6">
    <location>
        <begin position="14"/>
        <end position="35"/>
    </location>
</feature>
<dbReference type="PANTHER" id="PTHR37937:SF1">
    <property type="entry name" value="CONJUGATIVE TRANSFER: DNA TRANSPORT"/>
    <property type="match status" value="1"/>
</dbReference>
<evidence type="ECO:0000313" key="9">
    <source>
        <dbReference type="Proteomes" id="UP000237104"/>
    </source>
</evidence>